<protein>
    <submittedName>
        <fullName evidence="2">Uncharacterized protein</fullName>
    </submittedName>
</protein>
<evidence type="ECO:0000256" key="1">
    <source>
        <dbReference type="SAM" id="MobiDB-lite"/>
    </source>
</evidence>
<dbReference type="RefSeq" id="WP_169193338.1">
    <property type="nucleotide sequence ID" value="NZ_CP046391.1"/>
</dbReference>
<reference evidence="2 3" key="1">
    <citation type="journal article" date="2020" name="Pathogens">
        <title>First Whole Genome Sequence of Anaplasma platys, an Obligate Intracellular Rickettsial Pathogen of Dogs.</title>
        <authorList>
            <person name="Llanes A."/>
            <person name="Rajeev S."/>
        </authorList>
    </citation>
    <scope>NUCLEOTIDE SEQUENCE [LARGE SCALE GENOMIC DNA]</scope>
    <source>
        <strain evidence="2 3">S3</strain>
    </source>
</reference>
<feature type="compositionally biased region" description="Basic and acidic residues" evidence="1">
    <location>
        <begin position="427"/>
        <end position="444"/>
    </location>
</feature>
<gene>
    <name evidence="2" type="ORF">ANPL_03330</name>
</gene>
<organism evidence="2 3">
    <name type="scientific">Anaplasma platys</name>
    <dbReference type="NCBI Taxonomy" id="949"/>
    <lineage>
        <taxon>Bacteria</taxon>
        <taxon>Pseudomonadati</taxon>
        <taxon>Pseudomonadota</taxon>
        <taxon>Alphaproteobacteria</taxon>
        <taxon>Rickettsiales</taxon>
        <taxon>Anaplasmataceae</taxon>
        <taxon>Anaplasma</taxon>
    </lineage>
</organism>
<dbReference type="AlphaFoldDB" id="A0A858PYT2"/>
<dbReference type="EMBL" id="CP046391">
    <property type="protein sequence ID" value="QJC27724.1"/>
    <property type="molecule type" value="Genomic_DNA"/>
</dbReference>
<feature type="region of interest" description="Disordered" evidence="1">
    <location>
        <begin position="427"/>
        <end position="448"/>
    </location>
</feature>
<keyword evidence="3" id="KW-1185">Reference proteome</keyword>
<evidence type="ECO:0000313" key="2">
    <source>
        <dbReference type="EMBL" id="QJC27724.1"/>
    </source>
</evidence>
<name>A0A858PYT2_9RICK</name>
<feature type="region of interest" description="Disordered" evidence="1">
    <location>
        <begin position="1"/>
        <end position="23"/>
    </location>
</feature>
<feature type="compositionally biased region" description="Basic and acidic residues" evidence="1">
    <location>
        <begin position="7"/>
        <end position="16"/>
    </location>
</feature>
<accession>A0A858PYT2</accession>
<dbReference type="KEGG" id="aplt:ANPL_03330"/>
<evidence type="ECO:0000313" key="3">
    <source>
        <dbReference type="Proteomes" id="UP000500930"/>
    </source>
</evidence>
<sequence length="474" mass="53784">MSTTKHNTTETDKGHTDLSNTPEDFGTFMRKRLNGKDIFGERIQKVDFVASLRNTQQDVLDGSATLNDLHTTNLFVNLRYDEEEIRKLNSATEEKKEALFPRRQLCEHMGITEEQYKAIDAGGRRRDAFVLLKTMFKNASQHEKQSNKKIPHMLLIEELVNTLNTKCIGKFLYDTAQSAIGDEVSATQAASWPRYGAHPDEKRLFVRCIDPDKITVRAEYSLYPKPQPDLGIKVRIAYDVEVCQDKFISYQNIHAVVVFPRTPAAAANPGMPEWEIVNTRKKVFDGVSSLTQYPDPAMAGFVLDYDLQGWGFAMDAMLVGKTFTAQSLLSTTLQEVKLPENRAPRAKDLTNAAKVSQPKTENICEIASKFFMRVTNGFYRFFSYIKDVLFSCKSSKTRSTFTKSRQTSTEKLPAVSTLRAVEQVSPLDRELEKPKLPQREESRPTPKVSKLYVQSATVPIKDNTCNTFYRIPSL</sequence>
<proteinExistence type="predicted"/>
<dbReference type="Proteomes" id="UP000500930">
    <property type="component" value="Chromosome"/>
</dbReference>